<sequence>MVSVKSSALQRIVLHERSLTPLRQGLENEKADVARHVGVIREKFASENAGSYQSAQSRVAAIAVLAEIIRREGAQDDTTALMFAQKILSDAQTVTPGTGIFLFPHEEKLLKTVTEKPAKP</sequence>
<dbReference type="Proteomes" id="UP000037035">
    <property type="component" value="Unassembled WGS sequence"/>
</dbReference>
<accession>A0A0L6UWU2</accession>
<keyword evidence="2" id="KW-1185">Reference proteome</keyword>
<comment type="caution">
    <text evidence="1">The sequence shown here is derived from an EMBL/GenBank/DDBJ whole genome shotgun (WGS) entry which is preliminary data.</text>
</comment>
<dbReference type="VEuPathDB" id="FungiDB:VP01_3618g1"/>
<gene>
    <name evidence="1" type="ORF">VP01_3618g1</name>
</gene>
<reference evidence="1 2" key="1">
    <citation type="submission" date="2015-08" db="EMBL/GenBank/DDBJ databases">
        <title>Next Generation Sequencing and Analysis of the Genome of Puccinia sorghi L Schw, the Causal Agent of Maize Common Rust.</title>
        <authorList>
            <person name="Rochi L."/>
            <person name="Burguener G."/>
            <person name="Darino M."/>
            <person name="Turjanski A."/>
            <person name="Kreff E."/>
            <person name="Dieguez M.J."/>
            <person name="Sacco F."/>
        </authorList>
    </citation>
    <scope>NUCLEOTIDE SEQUENCE [LARGE SCALE GENOMIC DNA]</scope>
    <source>
        <strain evidence="1 2">RO10H11247</strain>
    </source>
</reference>
<dbReference type="AlphaFoldDB" id="A0A0L6UWU2"/>
<evidence type="ECO:0000313" key="2">
    <source>
        <dbReference type="Proteomes" id="UP000037035"/>
    </source>
</evidence>
<protein>
    <submittedName>
        <fullName evidence="1">Uncharacterized protein</fullName>
    </submittedName>
</protein>
<evidence type="ECO:0000313" key="1">
    <source>
        <dbReference type="EMBL" id="KNZ52325.1"/>
    </source>
</evidence>
<name>A0A0L6UWU2_9BASI</name>
<dbReference type="EMBL" id="LAVV01008633">
    <property type="protein sequence ID" value="KNZ52325.1"/>
    <property type="molecule type" value="Genomic_DNA"/>
</dbReference>
<organism evidence="1 2">
    <name type="scientific">Puccinia sorghi</name>
    <dbReference type="NCBI Taxonomy" id="27349"/>
    <lineage>
        <taxon>Eukaryota</taxon>
        <taxon>Fungi</taxon>
        <taxon>Dikarya</taxon>
        <taxon>Basidiomycota</taxon>
        <taxon>Pucciniomycotina</taxon>
        <taxon>Pucciniomycetes</taxon>
        <taxon>Pucciniales</taxon>
        <taxon>Pucciniaceae</taxon>
        <taxon>Puccinia</taxon>
    </lineage>
</organism>
<proteinExistence type="predicted"/>